<dbReference type="EMBL" id="PCVY01000040">
    <property type="protein sequence ID" value="PIQ86553.1"/>
    <property type="molecule type" value="Genomic_DNA"/>
</dbReference>
<feature type="transmembrane region" description="Helical" evidence="1">
    <location>
        <begin position="119"/>
        <end position="136"/>
    </location>
</feature>
<organism evidence="2 3">
    <name type="scientific">Candidatus Abzuiibacterium crystallinum</name>
    <dbReference type="NCBI Taxonomy" id="1974748"/>
    <lineage>
        <taxon>Bacteria</taxon>
        <taxon>Pseudomonadati</taxon>
        <taxon>Candidatus Omnitrophota</taxon>
        <taxon>Candidatus Abzuiibacterium</taxon>
    </lineage>
</organism>
<keyword evidence="1" id="KW-0812">Transmembrane</keyword>
<accession>A0A2H0LQ37</accession>
<keyword evidence="1" id="KW-0472">Membrane</keyword>
<feature type="transmembrane region" description="Helical" evidence="1">
    <location>
        <begin position="51"/>
        <end position="69"/>
    </location>
</feature>
<feature type="transmembrane region" description="Helical" evidence="1">
    <location>
        <begin position="148"/>
        <end position="165"/>
    </location>
</feature>
<evidence type="ECO:0000313" key="3">
    <source>
        <dbReference type="Proteomes" id="UP000230859"/>
    </source>
</evidence>
<sequence>MKNTIKLLVYILNVGIGIKFISDYWVVGPVFGLTVILWDSDHISQILSRKHILFVAASTLIYALIPFMVIKEYWKFDDGSVSEFFFGTLSVAVILGSILLPVAHHFLLGSKRNTSKHAVIALIITFYLIDFIGSVIDHLKLLLPFNTAYVSLTVWQAVYLTYFFLSKKKVKEVNQGAA</sequence>
<feature type="transmembrane region" description="Helical" evidence="1">
    <location>
        <begin position="84"/>
        <end position="107"/>
    </location>
</feature>
<evidence type="ECO:0000313" key="2">
    <source>
        <dbReference type="EMBL" id="PIQ86553.1"/>
    </source>
</evidence>
<reference evidence="2 3" key="1">
    <citation type="submission" date="2017-09" db="EMBL/GenBank/DDBJ databases">
        <title>Depth-based differentiation of microbial function through sediment-hosted aquifers and enrichment of novel symbionts in the deep terrestrial subsurface.</title>
        <authorList>
            <person name="Probst A.J."/>
            <person name="Ladd B."/>
            <person name="Jarett J.K."/>
            <person name="Geller-Mcgrath D.E."/>
            <person name="Sieber C.M."/>
            <person name="Emerson J.B."/>
            <person name="Anantharaman K."/>
            <person name="Thomas B.C."/>
            <person name="Malmstrom R."/>
            <person name="Stieglmeier M."/>
            <person name="Klingl A."/>
            <person name="Woyke T."/>
            <person name="Ryan C.M."/>
            <person name="Banfield J.F."/>
        </authorList>
    </citation>
    <scope>NUCLEOTIDE SEQUENCE [LARGE SCALE GENOMIC DNA]</scope>
    <source>
        <strain evidence="2">CG11_big_fil_rev_8_21_14_0_20_45_26</strain>
    </source>
</reference>
<comment type="caution">
    <text evidence="2">The sequence shown here is derived from an EMBL/GenBank/DDBJ whole genome shotgun (WGS) entry which is preliminary data.</text>
</comment>
<proteinExistence type="predicted"/>
<gene>
    <name evidence="2" type="ORF">COV74_04030</name>
</gene>
<evidence type="ECO:0000256" key="1">
    <source>
        <dbReference type="SAM" id="Phobius"/>
    </source>
</evidence>
<name>A0A2H0LQ37_9BACT</name>
<keyword evidence="1" id="KW-1133">Transmembrane helix</keyword>
<protein>
    <submittedName>
        <fullName evidence="2">Uncharacterized protein</fullName>
    </submittedName>
</protein>
<dbReference type="AlphaFoldDB" id="A0A2H0LQ37"/>
<feature type="transmembrane region" description="Helical" evidence="1">
    <location>
        <begin position="20"/>
        <end position="39"/>
    </location>
</feature>
<dbReference type="Proteomes" id="UP000230859">
    <property type="component" value="Unassembled WGS sequence"/>
</dbReference>